<reference evidence="1 2" key="1">
    <citation type="submission" date="2019-02" db="EMBL/GenBank/DDBJ databases">
        <title>Genome sequencing of the rare red list fungi Dentipellis fragilis.</title>
        <authorList>
            <person name="Buettner E."/>
            <person name="Kellner H."/>
        </authorList>
    </citation>
    <scope>NUCLEOTIDE SEQUENCE [LARGE SCALE GENOMIC DNA]</scope>
    <source>
        <strain evidence="1 2">DSM 105465</strain>
    </source>
</reference>
<evidence type="ECO:0000313" key="2">
    <source>
        <dbReference type="Proteomes" id="UP000298327"/>
    </source>
</evidence>
<evidence type="ECO:0000313" key="1">
    <source>
        <dbReference type="EMBL" id="TFY50763.1"/>
    </source>
</evidence>
<dbReference type="Proteomes" id="UP000298327">
    <property type="component" value="Unassembled WGS sequence"/>
</dbReference>
<accession>A0A4Y9XN20</accession>
<name>A0A4Y9XN20_9AGAM</name>
<protein>
    <submittedName>
        <fullName evidence="1">Uncharacterized protein</fullName>
    </submittedName>
</protein>
<sequence length="99" mass="10035">MPYPALAPRALCRVKLALQADTEPVLSERDEAALEAGPDGLPDGHGPCARPCVVQLGGDDADARAQGRGGMCAAWGAEEGQGGRGGALGVRLRVVSGED</sequence>
<keyword evidence="2" id="KW-1185">Reference proteome</keyword>
<gene>
    <name evidence="1" type="ORF">EVG20_g11344</name>
</gene>
<comment type="caution">
    <text evidence="1">The sequence shown here is derived from an EMBL/GenBank/DDBJ whole genome shotgun (WGS) entry which is preliminary data.</text>
</comment>
<dbReference type="EMBL" id="SEOQ01001709">
    <property type="protein sequence ID" value="TFY50763.1"/>
    <property type="molecule type" value="Genomic_DNA"/>
</dbReference>
<proteinExistence type="predicted"/>
<organism evidence="1 2">
    <name type="scientific">Dentipellis fragilis</name>
    <dbReference type="NCBI Taxonomy" id="205917"/>
    <lineage>
        <taxon>Eukaryota</taxon>
        <taxon>Fungi</taxon>
        <taxon>Dikarya</taxon>
        <taxon>Basidiomycota</taxon>
        <taxon>Agaricomycotina</taxon>
        <taxon>Agaricomycetes</taxon>
        <taxon>Russulales</taxon>
        <taxon>Hericiaceae</taxon>
        <taxon>Dentipellis</taxon>
    </lineage>
</organism>
<dbReference type="AlphaFoldDB" id="A0A4Y9XN20"/>